<protein>
    <recommendedName>
        <fullName evidence="4">Lysine-specific metallo-endopeptidase domain-containing protein</fullName>
    </recommendedName>
</protein>
<dbReference type="SUPFAM" id="SSF55486">
    <property type="entry name" value="Metalloproteases ('zincins'), catalytic domain"/>
    <property type="match status" value="1"/>
</dbReference>
<dbReference type="Proteomes" id="UP000265631">
    <property type="component" value="Unassembled WGS sequence"/>
</dbReference>
<gene>
    <name evidence="2" type="ORF">FIE12Z_9711</name>
</gene>
<dbReference type="GO" id="GO:0008237">
    <property type="term" value="F:metallopeptidase activity"/>
    <property type="evidence" value="ECO:0007669"/>
    <property type="project" value="InterPro"/>
</dbReference>
<comment type="caution">
    <text evidence="2">The sequence shown here is derived from an EMBL/GenBank/DDBJ whole genome shotgun (WGS) entry which is preliminary data.</text>
</comment>
<reference evidence="2 3" key="1">
    <citation type="journal article" date="2018" name="PLoS Pathog.">
        <title>Evolution of structural diversity of trichothecenes, a family of toxins produced by plant pathogenic and entomopathogenic fungi.</title>
        <authorList>
            <person name="Proctor R.H."/>
            <person name="McCormick S.P."/>
            <person name="Kim H.S."/>
            <person name="Cardoza R.E."/>
            <person name="Stanley A.M."/>
            <person name="Lindo L."/>
            <person name="Kelly A."/>
            <person name="Brown D.W."/>
            <person name="Lee T."/>
            <person name="Vaughan M.M."/>
            <person name="Alexander N.J."/>
            <person name="Busman M."/>
            <person name="Gutierrez S."/>
        </authorList>
    </citation>
    <scope>NUCLEOTIDE SEQUENCE [LARGE SCALE GENOMIC DNA]</scope>
    <source>
        <strain evidence="2 3">NRRL 13405</strain>
    </source>
</reference>
<accession>A0A395MFH6</accession>
<evidence type="ECO:0000313" key="3">
    <source>
        <dbReference type="Proteomes" id="UP000265631"/>
    </source>
</evidence>
<dbReference type="EMBL" id="PXXK01000325">
    <property type="protein sequence ID" value="RFN46023.1"/>
    <property type="molecule type" value="Genomic_DNA"/>
</dbReference>
<keyword evidence="3" id="KW-1185">Reference proteome</keyword>
<feature type="chain" id="PRO_5017346828" description="Lysine-specific metallo-endopeptidase domain-containing protein" evidence="1">
    <location>
        <begin position="19"/>
        <end position="293"/>
    </location>
</feature>
<evidence type="ECO:0008006" key="4">
    <source>
        <dbReference type="Google" id="ProtNLM"/>
    </source>
</evidence>
<evidence type="ECO:0000256" key="1">
    <source>
        <dbReference type="SAM" id="SignalP"/>
    </source>
</evidence>
<proteinExistence type="predicted"/>
<feature type="signal peptide" evidence="1">
    <location>
        <begin position="1"/>
        <end position="18"/>
    </location>
</feature>
<dbReference type="Gene3D" id="3.40.390.10">
    <property type="entry name" value="Collagenase (Catalytic Domain)"/>
    <property type="match status" value="1"/>
</dbReference>
<dbReference type="InterPro" id="IPR024079">
    <property type="entry name" value="MetalloPept_cat_dom_sf"/>
</dbReference>
<evidence type="ECO:0000313" key="2">
    <source>
        <dbReference type="EMBL" id="RFN46023.1"/>
    </source>
</evidence>
<organism evidence="2 3">
    <name type="scientific">Fusarium flagelliforme</name>
    <dbReference type="NCBI Taxonomy" id="2675880"/>
    <lineage>
        <taxon>Eukaryota</taxon>
        <taxon>Fungi</taxon>
        <taxon>Dikarya</taxon>
        <taxon>Ascomycota</taxon>
        <taxon>Pezizomycotina</taxon>
        <taxon>Sordariomycetes</taxon>
        <taxon>Hypocreomycetidae</taxon>
        <taxon>Hypocreales</taxon>
        <taxon>Nectriaceae</taxon>
        <taxon>Fusarium</taxon>
        <taxon>Fusarium incarnatum-equiseti species complex</taxon>
    </lineage>
</organism>
<keyword evidence="1" id="KW-0732">Signal</keyword>
<sequence length="293" mass="32132">MSFSKVLLAALSITAVNAKPLPSKVARAPAPSLYPLGDACGNEWKYLNFDPANEADQRLLRQLHDVICTGEVRALASRGYTAAEEAKTGTNAVFNLFFDTEDDEDETPDEVGDVLRMIRGDDSSSASFIGPVVGEMVVDNKDFSEDLSCDNEGNLAYTENDEEDGLEKIHFCPIAYEKPGLEGIDCGALDSYPSMKMDTFSRVVLHEITHGSNVGPKSALAARIIDVANEDGELAYDISRAHALVEEDPGKEIINADNYAFMSLDAWFSWQCTPRENRDAWASFFPDPPPAYE</sequence>
<dbReference type="AlphaFoldDB" id="A0A395MFH6"/>
<name>A0A395MFH6_9HYPO</name>